<dbReference type="GO" id="GO:0006281">
    <property type="term" value="P:DNA repair"/>
    <property type="evidence" value="ECO:0007669"/>
    <property type="project" value="TreeGrafter"/>
</dbReference>
<dbReference type="InterPro" id="IPR036412">
    <property type="entry name" value="HAD-like_sf"/>
</dbReference>
<dbReference type="NCBIfam" id="TIGR01549">
    <property type="entry name" value="HAD-SF-IA-v1"/>
    <property type="match status" value="1"/>
</dbReference>
<evidence type="ECO:0000256" key="1">
    <source>
        <dbReference type="ARBA" id="ARBA00022801"/>
    </source>
</evidence>
<protein>
    <submittedName>
        <fullName evidence="3">Phosphoglycolate phosphatase</fullName>
    </submittedName>
</protein>
<keyword evidence="1" id="KW-0378">Hydrolase</keyword>
<dbReference type="SFLD" id="SFLDS00003">
    <property type="entry name" value="Haloacid_Dehalogenase"/>
    <property type="match status" value="1"/>
</dbReference>
<dbReference type="PANTHER" id="PTHR43434:SF22">
    <property type="entry name" value="PHOSPHOGLYCOLATE PHOSPHATASE"/>
    <property type="match status" value="1"/>
</dbReference>
<dbReference type="Gene3D" id="1.10.150.240">
    <property type="entry name" value="Putative phosphatase, domain 2"/>
    <property type="match status" value="1"/>
</dbReference>
<dbReference type="InterPro" id="IPR023198">
    <property type="entry name" value="PGP-like_dom2"/>
</dbReference>
<dbReference type="EMBL" id="FNEN01000013">
    <property type="protein sequence ID" value="SDJ06947.1"/>
    <property type="molecule type" value="Genomic_DNA"/>
</dbReference>
<dbReference type="GO" id="GO:0008967">
    <property type="term" value="F:phosphoglycolate phosphatase activity"/>
    <property type="evidence" value="ECO:0007669"/>
    <property type="project" value="TreeGrafter"/>
</dbReference>
<dbReference type="InterPro" id="IPR050155">
    <property type="entry name" value="HAD-like_hydrolase_sf"/>
</dbReference>
<dbReference type="Proteomes" id="UP000198853">
    <property type="component" value="Unassembled WGS sequence"/>
</dbReference>
<dbReference type="CDD" id="cd01427">
    <property type="entry name" value="HAD_like"/>
    <property type="match status" value="1"/>
</dbReference>
<gene>
    <name evidence="3" type="ORF">SAMN04488123_11351</name>
</gene>
<dbReference type="SUPFAM" id="SSF56784">
    <property type="entry name" value="HAD-like"/>
    <property type="match status" value="1"/>
</dbReference>
<organism evidence="3 4">
    <name type="scientific">Natribacillus halophilus</name>
    <dbReference type="NCBI Taxonomy" id="549003"/>
    <lineage>
        <taxon>Bacteria</taxon>
        <taxon>Bacillati</taxon>
        <taxon>Bacillota</taxon>
        <taxon>Bacilli</taxon>
        <taxon>Bacillales</taxon>
        <taxon>Bacillaceae</taxon>
        <taxon>Natribacillus</taxon>
    </lineage>
</organism>
<sequence length="247" mass="28161">MQVNSHSYNIQGILFDKDGTLLYLHSLWSSWFDQLWEKIKNRITGNTLSKSQLAESIGLDTERNIVFSRGPLAIGTMDDMAIIVALHLYHQNLPWNEAVQIVRDSMEDVNSTIDWKWYLQPLQGLETFLEKAYINGVKMGVVTSDDTKIANQHLHLLNIFHYFHSVIGSDQIDRPKPFPDIGYKACQKMMINPQHVVVIGDTNGDMEMGKSICAQTKIGVIPHTGMDVSYLKDANHIIRDYRELSIT</sequence>
<evidence type="ECO:0000313" key="4">
    <source>
        <dbReference type="Proteomes" id="UP000198853"/>
    </source>
</evidence>
<dbReference type="InterPro" id="IPR023214">
    <property type="entry name" value="HAD_sf"/>
</dbReference>
<dbReference type="Gene3D" id="3.40.50.1000">
    <property type="entry name" value="HAD superfamily/HAD-like"/>
    <property type="match status" value="1"/>
</dbReference>
<dbReference type="AlphaFoldDB" id="A0A1G8QQH7"/>
<dbReference type="RefSeq" id="WP_176764750.1">
    <property type="nucleotide sequence ID" value="NZ_FNEN01000013.1"/>
</dbReference>
<evidence type="ECO:0000313" key="3">
    <source>
        <dbReference type="EMBL" id="SDJ06947.1"/>
    </source>
</evidence>
<name>A0A1G8QQH7_9BACI</name>
<dbReference type="Pfam" id="PF00702">
    <property type="entry name" value="Hydrolase"/>
    <property type="match status" value="1"/>
</dbReference>
<keyword evidence="2" id="KW-0460">Magnesium</keyword>
<keyword evidence="4" id="KW-1185">Reference proteome</keyword>
<dbReference type="PANTHER" id="PTHR43434">
    <property type="entry name" value="PHOSPHOGLYCOLATE PHOSPHATASE"/>
    <property type="match status" value="1"/>
</dbReference>
<proteinExistence type="predicted"/>
<evidence type="ECO:0000256" key="2">
    <source>
        <dbReference type="ARBA" id="ARBA00022842"/>
    </source>
</evidence>
<dbReference type="InterPro" id="IPR006439">
    <property type="entry name" value="HAD-SF_hydro_IA"/>
</dbReference>
<accession>A0A1G8QQH7</accession>
<reference evidence="3 4" key="1">
    <citation type="submission" date="2016-10" db="EMBL/GenBank/DDBJ databases">
        <authorList>
            <person name="de Groot N.N."/>
        </authorList>
    </citation>
    <scope>NUCLEOTIDE SEQUENCE [LARGE SCALE GENOMIC DNA]</scope>
    <source>
        <strain evidence="3 4">DSM 21771</strain>
    </source>
</reference>
<dbReference type="SFLD" id="SFLDG01129">
    <property type="entry name" value="C1.5:_HAD__Beta-PGM__Phosphata"/>
    <property type="match status" value="1"/>
</dbReference>